<proteinExistence type="predicted"/>
<feature type="compositionally biased region" description="Low complexity" evidence="3">
    <location>
        <begin position="9"/>
        <end position="24"/>
    </location>
</feature>
<evidence type="ECO:0000313" key="5">
    <source>
        <dbReference type="EMBL" id="AZQ12626.1"/>
    </source>
</evidence>
<feature type="region of interest" description="Disordered" evidence="3">
    <location>
        <begin position="1"/>
        <end position="31"/>
    </location>
</feature>
<dbReference type="EMBL" id="CP020373">
    <property type="protein sequence ID" value="AZQ12626.1"/>
    <property type="molecule type" value="Genomic_DNA"/>
</dbReference>
<dbReference type="InterPro" id="IPR001647">
    <property type="entry name" value="HTH_TetR"/>
</dbReference>
<feature type="DNA-binding region" description="H-T-H motif" evidence="2">
    <location>
        <begin position="54"/>
        <end position="73"/>
    </location>
</feature>
<feature type="domain" description="HTH tetR-type" evidence="4">
    <location>
        <begin position="31"/>
        <end position="91"/>
    </location>
</feature>
<organism evidence="5 6">
    <name type="scientific">Shewanella khirikhana</name>
    <dbReference type="NCBI Taxonomy" id="1965282"/>
    <lineage>
        <taxon>Bacteria</taxon>
        <taxon>Pseudomonadati</taxon>
        <taxon>Pseudomonadota</taxon>
        <taxon>Gammaproteobacteria</taxon>
        <taxon>Alteromonadales</taxon>
        <taxon>Shewanellaceae</taxon>
        <taxon>Shewanella</taxon>
    </lineage>
</organism>
<evidence type="ECO:0000256" key="1">
    <source>
        <dbReference type="ARBA" id="ARBA00023125"/>
    </source>
</evidence>
<dbReference type="PROSITE" id="PS50977">
    <property type="entry name" value="HTH_TETR_2"/>
    <property type="match status" value="1"/>
</dbReference>
<evidence type="ECO:0000259" key="4">
    <source>
        <dbReference type="PROSITE" id="PS50977"/>
    </source>
</evidence>
<dbReference type="PRINTS" id="PR00455">
    <property type="entry name" value="HTHTETR"/>
</dbReference>
<sequence>MSGKKVDAAIKANTASTTKASAAKGRPSGDSDARIRLIDAAREAFIALGYQGVSTREIARRAGVDAAMIRYYFGGKPGLFEHMVRETLSPVLERFKALSQQGAPQDLASLMQTYYSAIGAHPGLPRLIFSTLHEGPQSESFRLLMLVFGDVLKLSHRWLMQSLVATGALRPDIDPQLARLSLVSLMVFPMIAPPALFQSLGLEQSPQGLQRLVSHHIKVLSQGILVAPTHTQTQSGDAQ</sequence>
<evidence type="ECO:0000313" key="6">
    <source>
        <dbReference type="Proteomes" id="UP000278437"/>
    </source>
</evidence>
<dbReference type="InterPro" id="IPR009057">
    <property type="entry name" value="Homeodomain-like_sf"/>
</dbReference>
<dbReference type="Proteomes" id="UP000278437">
    <property type="component" value="Chromosome"/>
</dbReference>
<dbReference type="SUPFAM" id="SSF48498">
    <property type="entry name" value="Tetracyclin repressor-like, C-terminal domain"/>
    <property type="match status" value="1"/>
</dbReference>
<dbReference type="RefSeq" id="WP_126168780.1">
    <property type="nucleotide sequence ID" value="NZ_CP020373.1"/>
</dbReference>
<dbReference type="PANTHER" id="PTHR30055">
    <property type="entry name" value="HTH-TYPE TRANSCRIPTIONAL REGULATOR RUTR"/>
    <property type="match status" value="1"/>
</dbReference>
<dbReference type="InterPro" id="IPR036271">
    <property type="entry name" value="Tet_transcr_reg_TetR-rel_C_sf"/>
</dbReference>
<dbReference type="Pfam" id="PF00440">
    <property type="entry name" value="TetR_N"/>
    <property type="match status" value="1"/>
</dbReference>
<accession>A0ABN5TZE9</accession>
<keyword evidence="1 2" id="KW-0238">DNA-binding</keyword>
<dbReference type="SUPFAM" id="SSF46689">
    <property type="entry name" value="Homeodomain-like"/>
    <property type="match status" value="1"/>
</dbReference>
<dbReference type="PANTHER" id="PTHR30055:SF233">
    <property type="entry name" value="REGULATORY PROTEIN TETR"/>
    <property type="match status" value="1"/>
</dbReference>
<reference evidence="6" key="1">
    <citation type="submission" date="2017-03" db="EMBL/GenBank/DDBJ databases">
        <title>Full genome sequence of a non-lethal Shewanella isolate that potentiates virulence of Vibio parahaemolyticus causing acute hepatopancreatic necrosis disease (AHPND) in shrimp.</title>
        <authorList>
            <person name="Prachumwat A."/>
            <person name="Sritunyalucksana K."/>
        </authorList>
    </citation>
    <scope>NUCLEOTIDE SEQUENCE [LARGE SCALE GENOMIC DNA]</scope>
    <source>
        <strain evidence="6">TH2012</strain>
    </source>
</reference>
<dbReference type="Gene3D" id="1.10.357.10">
    <property type="entry name" value="Tetracycline Repressor, domain 2"/>
    <property type="match status" value="1"/>
</dbReference>
<gene>
    <name evidence="5" type="primary">yttP_2</name>
    <name evidence="5" type="ORF">STH12_03567</name>
</gene>
<keyword evidence="6" id="KW-1185">Reference proteome</keyword>
<dbReference type="InterPro" id="IPR050109">
    <property type="entry name" value="HTH-type_TetR-like_transc_reg"/>
</dbReference>
<name>A0ABN5TZE9_9GAMM</name>
<evidence type="ECO:0000256" key="3">
    <source>
        <dbReference type="SAM" id="MobiDB-lite"/>
    </source>
</evidence>
<evidence type="ECO:0000256" key="2">
    <source>
        <dbReference type="PROSITE-ProRule" id="PRU00335"/>
    </source>
</evidence>
<protein>
    <submittedName>
        <fullName evidence="5">HTH-type transcriptional regulator YttP</fullName>
    </submittedName>
</protein>